<comment type="caution">
    <text evidence="2">The sequence shown here is derived from an EMBL/GenBank/DDBJ whole genome shotgun (WGS) entry which is preliminary data.</text>
</comment>
<gene>
    <name evidence="2" type="ORF">GPM918_LOCUS31568</name>
    <name evidence="1" type="ORF">OVA965_LOCUS7007</name>
    <name evidence="4" type="ORF">SRO942_LOCUS32216</name>
    <name evidence="3" type="ORF">TMI583_LOCUS7003</name>
</gene>
<evidence type="ECO:0000313" key="5">
    <source>
        <dbReference type="Proteomes" id="UP000663829"/>
    </source>
</evidence>
<dbReference type="AlphaFoldDB" id="A0A815I9H2"/>
<dbReference type="GO" id="GO:0007017">
    <property type="term" value="P:microtubule-based process"/>
    <property type="evidence" value="ECO:0007669"/>
    <property type="project" value="InterPro"/>
</dbReference>
<evidence type="ECO:0000313" key="2">
    <source>
        <dbReference type="EMBL" id="CAF1364946.1"/>
    </source>
</evidence>
<dbReference type="EMBL" id="CAJOBA010002178">
    <property type="protein sequence ID" value="CAF3633559.1"/>
    <property type="molecule type" value="Genomic_DNA"/>
</dbReference>
<dbReference type="EMBL" id="CAJOBC010072271">
    <property type="protein sequence ID" value="CAF4246597.1"/>
    <property type="molecule type" value="Genomic_DNA"/>
</dbReference>
<proteinExistence type="predicted"/>
<dbReference type="GO" id="GO:0030286">
    <property type="term" value="C:dynein complex"/>
    <property type="evidence" value="ECO:0007669"/>
    <property type="project" value="InterPro"/>
</dbReference>
<dbReference type="InterPro" id="IPR001372">
    <property type="entry name" value="Dynein_light_chain_typ-1/2"/>
</dbReference>
<protein>
    <submittedName>
        <fullName evidence="2">Uncharacterized protein</fullName>
    </submittedName>
</protein>
<evidence type="ECO:0000313" key="4">
    <source>
        <dbReference type="EMBL" id="CAF4246597.1"/>
    </source>
</evidence>
<dbReference type="InterPro" id="IPR037177">
    <property type="entry name" value="DLC_sf"/>
</dbReference>
<dbReference type="OrthoDB" id="9972171at2759"/>
<dbReference type="Proteomes" id="UP000681722">
    <property type="component" value="Unassembled WGS sequence"/>
</dbReference>
<dbReference type="Gene3D" id="3.30.740.10">
    <property type="entry name" value="Protein Inhibitor Of Neuronal Nitric Oxide Synthase"/>
    <property type="match status" value="1"/>
</dbReference>
<dbReference type="EMBL" id="CAJNOK010002178">
    <property type="protein sequence ID" value="CAF0848301.1"/>
    <property type="molecule type" value="Genomic_DNA"/>
</dbReference>
<dbReference type="SUPFAM" id="SSF54648">
    <property type="entry name" value="DLC"/>
    <property type="match status" value="1"/>
</dbReference>
<evidence type="ECO:0000313" key="1">
    <source>
        <dbReference type="EMBL" id="CAF0848301.1"/>
    </source>
</evidence>
<dbReference type="Proteomes" id="UP000663829">
    <property type="component" value="Unassembled WGS sequence"/>
</dbReference>
<sequence length="120" mass="13669">MSVLNPESDRIVLADTFPTKSIKMARWEILDQYDGITDSMKVNILSTISTSIDTHGTSDMYAIAKAVKDWLDETHGPYWTVVDGEDGKYRSAFTSSNSQYLRVKETRLGWRIVIYKQTTP</sequence>
<accession>A0A815I9H2</accession>
<dbReference type="EMBL" id="CAJNOQ010015618">
    <property type="protein sequence ID" value="CAF1364946.1"/>
    <property type="molecule type" value="Genomic_DNA"/>
</dbReference>
<dbReference type="Pfam" id="PF01221">
    <property type="entry name" value="Dynein_light"/>
    <property type="match status" value="1"/>
</dbReference>
<evidence type="ECO:0000313" key="3">
    <source>
        <dbReference type="EMBL" id="CAF3633559.1"/>
    </source>
</evidence>
<name>A0A815I9H2_9BILA</name>
<keyword evidence="5" id="KW-1185">Reference proteome</keyword>
<dbReference type="Proteomes" id="UP000677228">
    <property type="component" value="Unassembled WGS sequence"/>
</dbReference>
<organism evidence="2 5">
    <name type="scientific">Didymodactylos carnosus</name>
    <dbReference type="NCBI Taxonomy" id="1234261"/>
    <lineage>
        <taxon>Eukaryota</taxon>
        <taxon>Metazoa</taxon>
        <taxon>Spiralia</taxon>
        <taxon>Gnathifera</taxon>
        <taxon>Rotifera</taxon>
        <taxon>Eurotatoria</taxon>
        <taxon>Bdelloidea</taxon>
        <taxon>Philodinida</taxon>
        <taxon>Philodinidae</taxon>
        <taxon>Didymodactylos</taxon>
    </lineage>
</organism>
<reference evidence="2" key="1">
    <citation type="submission" date="2021-02" db="EMBL/GenBank/DDBJ databases">
        <authorList>
            <person name="Nowell W R."/>
        </authorList>
    </citation>
    <scope>NUCLEOTIDE SEQUENCE</scope>
</reference>
<dbReference type="Proteomes" id="UP000682733">
    <property type="component" value="Unassembled WGS sequence"/>
</dbReference>